<feature type="chain" id="PRO_5039258643" evidence="2">
    <location>
        <begin position="25"/>
        <end position="353"/>
    </location>
</feature>
<dbReference type="Pfam" id="PF00395">
    <property type="entry name" value="SLH"/>
    <property type="match status" value="3"/>
</dbReference>
<name>A0A6I1FKZ0_9BACI</name>
<keyword evidence="5" id="KW-1185">Reference proteome</keyword>
<dbReference type="InterPro" id="IPR051465">
    <property type="entry name" value="Cell_Envelope_Struct_Comp"/>
</dbReference>
<dbReference type="Proteomes" id="UP000429595">
    <property type="component" value="Unassembled WGS sequence"/>
</dbReference>
<dbReference type="AlphaFoldDB" id="A0A6I1FKZ0"/>
<keyword evidence="1 2" id="KW-0732">Signal</keyword>
<dbReference type="PANTHER" id="PTHR43308:SF5">
    <property type="entry name" value="S-LAYER PROTEIN _ PEPTIDOGLYCAN ENDO-BETA-N-ACETYLGLUCOSAMINIDASE"/>
    <property type="match status" value="1"/>
</dbReference>
<dbReference type="PANTHER" id="PTHR43308">
    <property type="entry name" value="OUTER MEMBRANE PROTEIN ALPHA-RELATED"/>
    <property type="match status" value="1"/>
</dbReference>
<evidence type="ECO:0000259" key="3">
    <source>
        <dbReference type="PROSITE" id="PS51272"/>
    </source>
</evidence>
<dbReference type="InterPro" id="IPR001119">
    <property type="entry name" value="SLH_dom"/>
</dbReference>
<organism evidence="4 5">
    <name type="scientific">Bacillus aerolatus</name>
    <dbReference type="NCBI Taxonomy" id="2653354"/>
    <lineage>
        <taxon>Bacteria</taxon>
        <taxon>Bacillati</taxon>
        <taxon>Bacillota</taxon>
        <taxon>Bacilli</taxon>
        <taxon>Bacillales</taxon>
        <taxon>Bacillaceae</taxon>
        <taxon>Bacillus</taxon>
    </lineage>
</organism>
<evidence type="ECO:0000313" key="5">
    <source>
        <dbReference type="Proteomes" id="UP000429595"/>
    </source>
</evidence>
<protein>
    <submittedName>
        <fullName evidence="4">S-layer homology domain-containing protein</fullName>
    </submittedName>
</protein>
<evidence type="ECO:0000256" key="2">
    <source>
        <dbReference type="SAM" id="SignalP"/>
    </source>
</evidence>
<dbReference type="RefSeq" id="WP_152150388.1">
    <property type="nucleotide sequence ID" value="NZ_WEIO01000003.1"/>
</dbReference>
<feature type="domain" description="SLH" evidence="3">
    <location>
        <begin position="87"/>
        <end position="141"/>
    </location>
</feature>
<reference evidence="4 5" key="1">
    <citation type="submission" date="2019-10" db="EMBL/GenBank/DDBJ databases">
        <title>Bacillus aerolatum sp. nov., isolated from bioaerosol of sport playgrounds.</title>
        <authorList>
            <person name="Chen P."/>
            <person name="Zhang G."/>
        </authorList>
    </citation>
    <scope>NUCLEOTIDE SEQUENCE [LARGE SCALE GENOMIC DNA]</scope>
    <source>
        <strain evidence="4 5">CX253</strain>
    </source>
</reference>
<evidence type="ECO:0000256" key="1">
    <source>
        <dbReference type="ARBA" id="ARBA00022729"/>
    </source>
</evidence>
<gene>
    <name evidence="4" type="ORF">F9802_06635</name>
</gene>
<evidence type="ECO:0000313" key="4">
    <source>
        <dbReference type="EMBL" id="KAB7707424.1"/>
    </source>
</evidence>
<dbReference type="PROSITE" id="PS51272">
    <property type="entry name" value="SLH"/>
    <property type="match status" value="3"/>
</dbReference>
<dbReference type="EMBL" id="WEIO01000003">
    <property type="protein sequence ID" value="KAB7707424.1"/>
    <property type="molecule type" value="Genomic_DNA"/>
</dbReference>
<feature type="domain" description="SLH" evidence="3">
    <location>
        <begin position="23"/>
        <end position="86"/>
    </location>
</feature>
<proteinExistence type="predicted"/>
<accession>A0A6I1FKZ0</accession>
<feature type="signal peptide" evidence="2">
    <location>
        <begin position="1"/>
        <end position="24"/>
    </location>
</feature>
<feature type="domain" description="SLH" evidence="3">
    <location>
        <begin position="142"/>
        <end position="205"/>
    </location>
</feature>
<comment type="caution">
    <text evidence="4">The sequence shown here is derived from an EMBL/GenBank/DDBJ whole genome shotgun (WGS) entry which is preliminary data.</text>
</comment>
<sequence>MKKCLSFLAVFVLAFSSFSFSVKAAAFADLSENHRFYKEMSFLENKGIISGYPDDTFRPDGEVTRAAAAIMIGRALGLNGVQRATKFSDVGADQKASGYIASAVERGIISGFQDGKYHPNEFVTRGQMAIFLSRAFKLTEEAAAPFSDVSSSMTIYPHVKRIIAENLTSGYEDNTFRPNVKVTRAQFSAFLARALDDKFKVELPVQLTYLKNKNKIYHYQSDEMGNLYYKFSGKKYFEWDLWDVYVKNKKAYSIVEKENSQGYYFGYPESESWQLLKYPVKVGQSWSVGYQGYEHTYKITSTTMTITTPAGTFRNVIEVTADDGGTDYYAPNVGLIKVSFEGITKIQLTKIVN</sequence>